<dbReference type="EMBL" id="LXEU01000045">
    <property type="protein sequence ID" value="OAT53138.1"/>
    <property type="molecule type" value="Genomic_DNA"/>
</dbReference>
<evidence type="ECO:0000313" key="2">
    <source>
        <dbReference type="Proteomes" id="UP000078386"/>
    </source>
</evidence>
<name>A0A1B7JZ09_9ENTR</name>
<organism evidence="1 2">
    <name type="scientific">Kluyvera georgiana ATCC 51603</name>
    <dbReference type="NCBI Taxonomy" id="1354264"/>
    <lineage>
        <taxon>Bacteria</taxon>
        <taxon>Pseudomonadati</taxon>
        <taxon>Pseudomonadota</taxon>
        <taxon>Gammaproteobacteria</taxon>
        <taxon>Enterobacterales</taxon>
        <taxon>Enterobacteriaceae</taxon>
        <taxon>Kluyvera</taxon>
    </lineage>
</organism>
<dbReference type="PATRIC" id="fig|1354264.4.peg.2231"/>
<protein>
    <submittedName>
        <fullName evidence="1">Uncharacterized protein</fullName>
    </submittedName>
</protein>
<dbReference type="AlphaFoldDB" id="A0A1B7JZ09"/>
<dbReference type="RefSeq" id="WP_064545096.1">
    <property type="nucleotide sequence ID" value="NZ_LXEU01000045.1"/>
</dbReference>
<dbReference type="Proteomes" id="UP000078386">
    <property type="component" value="Unassembled WGS sequence"/>
</dbReference>
<proteinExistence type="predicted"/>
<gene>
    <name evidence="1" type="ORF">M989_02146</name>
</gene>
<keyword evidence="2" id="KW-1185">Reference proteome</keyword>
<reference evidence="1 2" key="1">
    <citation type="submission" date="2016-04" db="EMBL/GenBank/DDBJ databases">
        <title>ATOL: Assembling a taxonomically balanced genome-scale reconstruction of the evolutionary history of the Enterobacteriaceae.</title>
        <authorList>
            <person name="Plunkett G.III."/>
            <person name="Neeno-Eckwall E.C."/>
            <person name="Glasner J.D."/>
            <person name="Perna N.T."/>
        </authorList>
    </citation>
    <scope>NUCLEOTIDE SEQUENCE [LARGE SCALE GENOMIC DNA]</scope>
    <source>
        <strain evidence="1 2">ATCC 51603</strain>
    </source>
</reference>
<comment type="caution">
    <text evidence="1">The sequence shown here is derived from an EMBL/GenBank/DDBJ whole genome shotgun (WGS) entry which is preliminary data.</text>
</comment>
<accession>A0A1B7JZ09</accession>
<evidence type="ECO:0000313" key="1">
    <source>
        <dbReference type="EMBL" id="OAT53138.1"/>
    </source>
</evidence>
<sequence>MIIIFEMDSGVCTLTKGIDNGLTLLETGQRDVPAGIQFWIVDPSELPLDEPTESWELDVAALGEPAGVGGTYVEKSEEEHE</sequence>